<evidence type="ECO:0000313" key="2">
    <source>
        <dbReference type="EMBL" id="KAL2620502.1"/>
    </source>
</evidence>
<feature type="compositionally biased region" description="Basic and acidic residues" evidence="1">
    <location>
        <begin position="27"/>
        <end position="47"/>
    </location>
</feature>
<organism evidence="2 3">
    <name type="scientific">Riccia fluitans</name>
    <dbReference type="NCBI Taxonomy" id="41844"/>
    <lineage>
        <taxon>Eukaryota</taxon>
        <taxon>Viridiplantae</taxon>
        <taxon>Streptophyta</taxon>
        <taxon>Embryophyta</taxon>
        <taxon>Marchantiophyta</taxon>
        <taxon>Marchantiopsida</taxon>
        <taxon>Marchantiidae</taxon>
        <taxon>Marchantiales</taxon>
        <taxon>Ricciaceae</taxon>
        <taxon>Riccia</taxon>
    </lineage>
</organism>
<protein>
    <submittedName>
        <fullName evidence="2">Uncharacterized protein</fullName>
    </submittedName>
</protein>
<feature type="compositionally biased region" description="Basic residues" evidence="1">
    <location>
        <begin position="94"/>
        <end position="104"/>
    </location>
</feature>
<proteinExistence type="predicted"/>
<evidence type="ECO:0000313" key="3">
    <source>
        <dbReference type="Proteomes" id="UP001605036"/>
    </source>
</evidence>
<name>A0ABD1Y185_9MARC</name>
<feature type="compositionally biased region" description="Polar residues" evidence="1">
    <location>
        <begin position="111"/>
        <end position="125"/>
    </location>
</feature>
<accession>A0ABD1Y185</accession>
<feature type="region of interest" description="Disordered" evidence="1">
    <location>
        <begin position="1"/>
        <end position="61"/>
    </location>
</feature>
<evidence type="ECO:0000256" key="1">
    <source>
        <dbReference type="SAM" id="MobiDB-lite"/>
    </source>
</evidence>
<reference evidence="2 3" key="1">
    <citation type="submission" date="2024-09" db="EMBL/GenBank/DDBJ databases">
        <title>Chromosome-scale assembly of Riccia fluitans.</title>
        <authorList>
            <person name="Paukszto L."/>
            <person name="Sawicki J."/>
            <person name="Karawczyk K."/>
            <person name="Piernik-Szablinska J."/>
            <person name="Szczecinska M."/>
            <person name="Mazdziarz M."/>
        </authorList>
    </citation>
    <scope>NUCLEOTIDE SEQUENCE [LARGE SCALE GENOMIC DNA]</scope>
    <source>
        <strain evidence="2">Rf_01</strain>
        <tissue evidence="2">Aerial parts of the thallus</tissue>
    </source>
</reference>
<feature type="compositionally biased region" description="Polar residues" evidence="1">
    <location>
        <begin position="52"/>
        <end position="61"/>
    </location>
</feature>
<feature type="region of interest" description="Disordered" evidence="1">
    <location>
        <begin position="90"/>
        <end position="163"/>
    </location>
</feature>
<keyword evidence="3" id="KW-1185">Reference proteome</keyword>
<dbReference type="Proteomes" id="UP001605036">
    <property type="component" value="Unassembled WGS sequence"/>
</dbReference>
<comment type="caution">
    <text evidence="2">The sequence shown here is derived from an EMBL/GenBank/DDBJ whole genome shotgun (WGS) entry which is preliminary data.</text>
</comment>
<gene>
    <name evidence="2" type="ORF">R1flu_000707</name>
</gene>
<feature type="compositionally biased region" description="Basic residues" evidence="1">
    <location>
        <begin position="1"/>
        <end position="12"/>
    </location>
</feature>
<dbReference type="EMBL" id="JBHFFA010000006">
    <property type="protein sequence ID" value="KAL2620502.1"/>
    <property type="molecule type" value="Genomic_DNA"/>
</dbReference>
<feature type="compositionally biased region" description="Basic and acidic residues" evidence="1">
    <location>
        <begin position="151"/>
        <end position="163"/>
    </location>
</feature>
<dbReference type="AlphaFoldDB" id="A0ABD1Y185"/>
<sequence>MSTSRGKRHVRCNRTPASEGNQLKPWEAPKKEGRTQRRNHHEDANHERRNRTALNNVAGSTQADKTTYSIAANDVEIRTKAGYWLEGARSRCQQMKHRRTKTRLGAKDGSGSPTWKNNGISTACPNEQGIAVDKRLEGATRSDVVVSKYSVHPDRRPKDPTLS</sequence>